<protein>
    <submittedName>
        <fullName evidence="2">Uncharacterized protein</fullName>
    </submittedName>
</protein>
<feature type="compositionally biased region" description="Low complexity" evidence="1">
    <location>
        <begin position="128"/>
        <end position="138"/>
    </location>
</feature>
<sequence length="238" mass="25988">MKRSPSLTQYAPAASSSIKLPLTEPLDEPGFKELYEHLRDCVACMENGCELLAEIYRGKPVPPSIQEVSQTTSEMALRCRPMLDGTFTHADHLRAWGVDPSTHAANRATPVSNKGRAAQSTEPPLRPPARQQAAQQRPEAPRSSEDTHTRPLNLLPAAAQKEFGVMLGRYVVHGLRERVEREIRKTDWPEDVQEAALQLFWAMAGKPAPSAPSSPDRGELPGPCSPRGPRGPHAGASP</sequence>
<feature type="compositionally biased region" description="Low complexity" evidence="1">
    <location>
        <begin position="207"/>
        <end position="232"/>
    </location>
</feature>
<evidence type="ECO:0000313" key="2">
    <source>
        <dbReference type="EMBL" id="CAN94292.1"/>
    </source>
</evidence>
<organism evidence="2 3">
    <name type="scientific">Sorangium cellulosum (strain So ce56)</name>
    <name type="common">Polyangium cellulosum (strain So ce56)</name>
    <dbReference type="NCBI Taxonomy" id="448385"/>
    <lineage>
        <taxon>Bacteria</taxon>
        <taxon>Pseudomonadati</taxon>
        <taxon>Myxococcota</taxon>
        <taxon>Polyangia</taxon>
        <taxon>Polyangiales</taxon>
        <taxon>Polyangiaceae</taxon>
        <taxon>Sorangium</taxon>
    </lineage>
</organism>
<dbReference type="KEGG" id="scl:sce4129"/>
<evidence type="ECO:0000256" key="1">
    <source>
        <dbReference type="SAM" id="MobiDB-lite"/>
    </source>
</evidence>
<feature type="region of interest" description="Disordered" evidence="1">
    <location>
        <begin position="102"/>
        <end position="156"/>
    </location>
</feature>
<dbReference type="EMBL" id="AM746676">
    <property type="protein sequence ID" value="CAN94292.1"/>
    <property type="molecule type" value="Genomic_DNA"/>
</dbReference>
<dbReference type="HOGENOM" id="CLU_1165218_0_0_7"/>
<reference evidence="2 3" key="1">
    <citation type="journal article" date="2007" name="Nat. Biotechnol.">
        <title>Complete genome sequence of the myxobacterium Sorangium cellulosum.</title>
        <authorList>
            <person name="Schneiker S."/>
            <person name="Perlova O."/>
            <person name="Kaiser O."/>
            <person name="Gerth K."/>
            <person name="Alici A."/>
            <person name="Altmeyer M.O."/>
            <person name="Bartels D."/>
            <person name="Bekel T."/>
            <person name="Beyer S."/>
            <person name="Bode E."/>
            <person name="Bode H.B."/>
            <person name="Bolten C.J."/>
            <person name="Choudhuri J.V."/>
            <person name="Doss S."/>
            <person name="Elnakady Y.A."/>
            <person name="Frank B."/>
            <person name="Gaigalat L."/>
            <person name="Goesmann A."/>
            <person name="Groeger C."/>
            <person name="Gross F."/>
            <person name="Jelsbak L."/>
            <person name="Jelsbak L."/>
            <person name="Kalinowski J."/>
            <person name="Kegler C."/>
            <person name="Knauber T."/>
            <person name="Konietzny S."/>
            <person name="Kopp M."/>
            <person name="Krause L."/>
            <person name="Krug D."/>
            <person name="Linke B."/>
            <person name="Mahmud T."/>
            <person name="Martinez-Arias R."/>
            <person name="McHardy A.C."/>
            <person name="Merai M."/>
            <person name="Meyer F."/>
            <person name="Mormann S."/>
            <person name="Munoz-Dorado J."/>
            <person name="Perez J."/>
            <person name="Pradella S."/>
            <person name="Rachid S."/>
            <person name="Raddatz G."/>
            <person name="Rosenau F."/>
            <person name="Rueckert C."/>
            <person name="Sasse F."/>
            <person name="Scharfe M."/>
            <person name="Schuster S.C."/>
            <person name="Suen G."/>
            <person name="Treuner-Lange A."/>
            <person name="Velicer G.J."/>
            <person name="Vorholter F.-J."/>
            <person name="Weissman K.J."/>
            <person name="Welch R.D."/>
            <person name="Wenzel S.C."/>
            <person name="Whitworth D.E."/>
            <person name="Wilhelm S."/>
            <person name="Wittmann C."/>
            <person name="Bloecker H."/>
            <person name="Puehler A."/>
            <person name="Mueller R."/>
        </authorList>
    </citation>
    <scope>NUCLEOTIDE SEQUENCE [LARGE SCALE GENOMIC DNA]</scope>
    <source>
        <strain evidence="3">So ce56</strain>
    </source>
</reference>
<evidence type="ECO:0000313" key="3">
    <source>
        <dbReference type="Proteomes" id="UP000002139"/>
    </source>
</evidence>
<feature type="region of interest" description="Disordered" evidence="1">
    <location>
        <begin position="205"/>
        <end position="238"/>
    </location>
</feature>
<feature type="compositionally biased region" description="Basic and acidic residues" evidence="1">
    <location>
        <begin position="139"/>
        <end position="149"/>
    </location>
</feature>
<gene>
    <name evidence="2" type="ordered locus">sce4129</name>
</gene>
<dbReference type="BioCyc" id="SCEL448385:SCE_RS21235-MONOMER"/>
<proteinExistence type="predicted"/>
<keyword evidence="3" id="KW-1185">Reference proteome</keyword>
<accession>A9EW66</accession>
<name>A9EW66_SORC5</name>
<dbReference type="RefSeq" id="WP_012236762.1">
    <property type="nucleotide sequence ID" value="NC_010162.1"/>
</dbReference>
<dbReference type="AlphaFoldDB" id="A9EW66"/>
<dbReference type="Proteomes" id="UP000002139">
    <property type="component" value="Chromosome"/>
</dbReference>
<dbReference type="STRING" id="448385.sce4129"/>